<feature type="transmembrane region" description="Helical" evidence="1">
    <location>
        <begin position="230"/>
        <end position="251"/>
    </location>
</feature>
<evidence type="ECO:0000259" key="2">
    <source>
        <dbReference type="Pfam" id="PF02517"/>
    </source>
</evidence>
<protein>
    <recommendedName>
        <fullName evidence="2">CAAX prenyl protease 2/Lysostaphin resistance protein A-like domain-containing protein</fullName>
    </recommendedName>
</protein>
<dbReference type="Pfam" id="PF02517">
    <property type="entry name" value="Rce1-like"/>
    <property type="match status" value="1"/>
</dbReference>
<feature type="transmembrane region" description="Helical" evidence="1">
    <location>
        <begin position="111"/>
        <end position="131"/>
    </location>
</feature>
<feature type="transmembrane region" description="Helical" evidence="1">
    <location>
        <begin position="70"/>
        <end position="90"/>
    </location>
</feature>
<dbReference type="InterPro" id="IPR003675">
    <property type="entry name" value="Rce1/LyrA-like_dom"/>
</dbReference>
<evidence type="ECO:0000256" key="1">
    <source>
        <dbReference type="SAM" id="Phobius"/>
    </source>
</evidence>
<reference evidence="3" key="1">
    <citation type="submission" date="2018-05" db="EMBL/GenBank/DDBJ databases">
        <authorList>
            <person name="Lanie J.A."/>
            <person name="Ng W.-L."/>
            <person name="Kazmierczak K.M."/>
            <person name="Andrzejewski T.M."/>
            <person name="Davidsen T.M."/>
            <person name="Wayne K.J."/>
            <person name="Tettelin H."/>
            <person name="Glass J.I."/>
            <person name="Rusch D."/>
            <person name="Podicherti R."/>
            <person name="Tsui H.-C.T."/>
            <person name="Winkler M.E."/>
        </authorList>
    </citation>
    <scope>NUCLEOTIDE SEQUENCE</scope>
</reference>
<feature type="transmembrane region" description="Helical" evidence="1">
    <location>
        <begin position="37"/>
        <end position="58"/>
    </location>
</feature>
<keyword evidence="1" id="KW-1133">Transmembrane helix</keyword>
<keyword evidence="1" id="KW-0812">Transmembrane</keyword>
<dbReference type="PANTHER" id="PTHR36435">
    <property type="entry name" value="SLR1288 PROTEIN"/>
    <property type="match status" value="1"/>
</dbReference>
<proteinExistence type="predicted"/>
<feature type="domain" description="CAAX prenyl protease 2/Lysostaphin resistance protein A-like" evidence="2">
    <location>
        <begin position="157"/>
        <end position="242"/>
    </location>
</feature>
<dbReference type="InterPro" id="IPR052710">
    <property type="entry name" value="CAAX_protease"/>
</dbReference>
<sequence length="302" mass="33011">MAIVQCLECGGNVSTRAEPCPHCGYPAENYPSIAQSWGILGIMIGTLLFLVPALLFAPLLFGLDLGDMSFGAQLLISTLMGTGIPCWIVYRIRKKKTNIGSFNFTIENPRIIPLIVLVAIPLNLGIAGPLIELVPMTDFFREMIREMVLEMASDQGLLMFIALVIAAPILEELIFRGIMLDGLLRIYSPTKAVIVSSLLFGLIHLNPAQFVGGALVGGFMGWVYVHTRSVLATILIHAAFNLTAFTESYFIDVEEAIDMSYAEVLGGWTNYVLVVLGSIVVTLGCVFLLDKEFKKPPRALQL</sequence>
<dbReference type="GO" id="GO:0080120">
    <property type="term" value="P:CAAX-box protein maturation"/>
    <property type="evidence" value="ECO:0007669"/>
    <property type="project" value="UniProtKB-ARBA"/>
</dbReference>
<name>A0A382KVK9_9ZZZZ</name>
<feature type="transmembrane region" description="Helical" evidence="1">
    <location>
        <begin position="208"/>
        <end position="225"/>
    </location>
</feature>
<organism evidence="3">
    <name type="scientific">marine metagenome</name>
    <dbReference type="NCBI Taxonomy" id="408172"/>
    <lineage>
        <taxon>unclassified sequences</taxon>
        <taxon>metagenomes</taxon>
        <taxon>ecological metagenomes</taxon>
    </lineage>
</organism>
<accession>A0A382KVK9</accession>
<gene>
    <name evidence="3" type="ORF">METZ01_LOCUS281354</name>
</gene>
<evidence type="ECO:0000313" key="3">
    <source>
        <dbReference type="EMBL" id="SVC28500.1"/>
    </source>
</evidence>
<keyword evidence="1" id="KW-0472">Membrane</keyword>
<dbReference type="EMBL" id="UINC01083113">
    <property type="protein sequence ID" value="SVC28500.1"/>
    <property type="molecule type" value="Genomic_DNA"/>
</dbReference>
<feature type="transmembrane region" description="Helical" evidence="1">
    <location>
        <begin position="271"/>
        <end position="289"/>
    </location>
</feature>
<dbReference type="AlphaFoldDB" id="A0A382KVK9"/>
<feature type="transmembrane region" description="Helical" evidence="1">
    <location>
        <begin position="151"/>
        <end position="170"/>
    </location>
</feature>
<feature type="transmembrane region" description="Helical" evidence="1">
    <location>
        <begin position="182"/>
        <end position="202"/>
    </location>
</feature>
<dbReference type="PANTHER" id="PTHR36435:SF1">
    <property type="entry name" value="CAAX AMINO TERMINAL PROTEASE FAMILY PROTEIN"/>
    <property type="match status" value="1"/>
</dbReference>
<dbReference type="GO" id="GO:0004175">
    <property type="term" value="F:endopeptidase activity"/>
    <property type="evidence" value="ECO:0007669"/>
    <property type="project" value="UniProtKB-ARBA"/>
</dbReference>